<keyword evidence="2" id="KW-1185">Reference proteome</keyword>
<name>A0AAV4RPR1_CAEEX</name>
<dbReference type="AlphaFoldDB" id="A0AAV4RPR1"/>
<protein>
    <submittedName>
        <fullName evidence="1">Uncharacterized protein</fullName>
    </submittedName>
</protein>
<dbReference type="EMBL" id="BPLR01008130">
    <property type="protein sequence ID" value="GIY22295.1"/>
    <property type="molecule type" value="Genomic_DNA"/>
</dbReference>
<comment type="caution">
    <text evidence="1">The sequence shown here is derived from an EMBL/GenBank/DDBJ whole genome shotgun (WGS) entry which is preliminary data.</text>
</comment>
<evidence type="ECO:0000313" key="2">
    <source>
        <dbReference type="Proteomes" id="UP001054945"/>
    </source>
</evidence>
<evidence type="ECO:0000313" key="1">
    <source>
        <dbReference type="EMBL" id="GIY22295.1"/>
    </source>
</evidence>
<reference evidence="1 2" key="1">
    <citation type="submission" date="2021-06" db="EMBL/GenBank/DDBJ databases">
        <title>Caerostris extrusa draft genome.</title>
        <authorList>
            <person name="Kono N."/>
            <person name="Arakawa K."/>
        </authorList>
    </citation>
    <scope>NUCLEOTIDE SEQUENCE [LARGE SCALE GENOMIC DNA]</scope>
</reference>
<proteinExistence type="predicted"/>
<organism evidence="1 2">
    <name type="scientific">Caerostris extrusa</name>
    <name type="common">Bark spider</name>
    <name type="synonym">Caerostris bankana</name>
    <dbReference type="NCBI Taxonomy" id="172846"/>
    <lineage>
        <taxon>Eukaryota</taxon>
        <taxon>Metazoa</taxon>
        <taxon>Ecdysozoa</taxon>
        <taxon>Arthropoda</taxon>
        <taxon>Chelicerata</taxon>
        <taxon>Arachnida</taxon>
        <taxon>Araneae</taxon>
        <taxon>Araneomorphae</taxon>
        <taxon>Entelegynae</taxon>
        <taxon>Araneoidea</taxon>
        <taxon>Araneidae</taxon>
        <taxon>Caerostris</taxon>
    </lineage>
</organism>
<sequence length="128" mass="14973">MQEGFSRNFRRKLPVDNIRLGRKKPTSEWEFENDFKSALKAVFRKRSSIGGYYSGNRYATWHSISHIFVRGISDSSNENIRPVNHFERGGKDSVGDLSYVSCHFDLMQLPLYLQLHTEFKDCFFLEKG</sequence>
<gene>
    <name evidence="1" type="ORF">CEXT_515801</name>
</gene>
<accession>A0AAV4RPR1</accession>
<dbReference type="Proteomes" id="UP001054945">
    <property type="component" value="Unassembled WGS sequence"/>
</dbReference>